<feature type="domain" description="Alanine racemase N-terminal" evidence="5">
    <location>
        <begin position="8"/>
        <end position="221"/>
    </location>
</feature>
<comment type="caution">
    <text evidence="6">The sequence shown here is derived from an EMBL/GenBank/DDBJ whole genome shotgun (WGS) entry which is preliminary data.</text>
</comment>
<evidence type="ECO:0000313" key="6">
    <source>
        <dbReference type="EMBL" id="ERK60286.1"/>
    </source>
</evidence>
<dbReference type="AlphaFoldDB" id="U2QUR3"/>
<dbReference type="HOGENOM" id="CLU_059988_1_2_9"/>
<proteinExistence type="inferred from homology"/>
<dbReference type="SUPFAM" id="SSF51419">
    <property type="entry name" value="PLP-binding barrel"/>
    <property type="match status" value="1"/>
</dbReference>
<evidence type="ECO:0000256" key="1">
    <source>
        <dbReference type="ARBA" id="ARBA00022898"/>
    </source>
</evidence>
<evidence type="ECO:0000256" key="4">
    <source>
        <dbReference type="RuleBase" id="RU004514"/>
    </source>
</evidence>
<dbReference type="InterPro" id="IPR029066">
    <property type="entry name" value="PLP-binding_barrel"/>
</dbReference>
<accession>U2QUR3</accession>
<dbReference type="FunFam" id="3.20.20.10:FF:000011">
    <property type="entry name" value="Pyridoxal phosphate homeostasis protein"/>
    <property type="match status" value="1"/>
</dbReference>
<dbReference type="HAMAP" id="MF_02087">
    <property type="entry name" value="PLP_homeostasis"/>
    <property type="match status" value="1"/>
</dbReference>
<keyword evidence="1 2" id="KW-0663">Pyridoxal phosphate</keyword>
<dbReference type="InterPro" id="IPR001608">
    <property type="entry name" value="Ala_racemase_N"/>
</dbReference>
<evidence type="ECO:0000313" key="7">
    <source>
        <dbReference type="Proteomes" id="UP000016637"/>
    </source>
</evidence>
<evidence type="ECO:0000259" key="5">
    <source>
        <dbReference type="Pfam" id="PF01168"/>
    </source>
</evidence>
<comment type="similarity">
    <text evidence="2 4">Belongs to the pyridoxal phosphate-binding protein YggS/PROSC family.</text>
</comment>
<keyword evidence="7" id="KW-1185">Reference proteome</keyword>
<dbReference type="Gene3D" id="3.20.20.10">
    <property type="entry name" value="Alanine racemase"/>
    <property type="match status" value="1"/>
</dbReference>
<dbReference type="PANTHER" id="PTHR10146:SF14">
    <property type="entry name" value="PYRIDOXAL PHOSPHATE HOMEOSTASIS PROTEIN"/>
    <property type="match status" value="1"/>
</dbReference>
<comment type="cofactor">
    <cofactor evidence="3">
        <name>pyridoxal 5'-phosphate</name>
        <dbReference type="ChEBI" id="CHEBI:597326"/>
    </cofactor>
</comment>
<dbReference type="PANTHER" id="PTHR10146">
    <property type="entry name" value="PROLINE SYNTHETASE CO-TRANSCRIBED BACTERIAL HOMOLOG PROTEIN"/>
    <property type="match status" value="1"/>
</dbReference>
<organism evidence="6 7">
    <name type="scientific">Gemella bergeri ATCC 700627</name>
    <dbReference type="NCBI Taxonomy" id="1321820"/>
    <lineage>
        <taxon>Bacteria</taxon>
        <taxon>Bacillati</taxon>
        <taxon>Bacillota</taxon>
        <taxon>Bacilli</taxon>
        <taxon>Bacillales</taxon>
        <taxon>Gemellaceae</taxon>
        <taxon>Gemella</taxon>
    </lineage>
</organism>
<evidence type="ECO:0000256" key="2">
    <source>
        <dbReference type="HAMAP-Rule" id="MF_02087"/>
    </source>
</evidence>
<dbReference type="CDD" id="cd00635">
    <property type="entry name" value="PLPDE_III_YBL036c_like"/>
    <property type="match status" value="1"/>
</dbReference>
<name>U2QUR3_9BACL</name>
<dbReference type="Pfam" id="PF01168">
    <property type="entry name" value="Ala_racemase_N"/>
    <property type="match status" value="1"/>
</dbReference>
<dbReference type="eggNOG" id="COG0325">
    <property type="taxonomic scope" value="Bacteria"/>
</dbReference>
<sequence>MNIRENFSNIQNNIRKLCEKKGRNPEQVQLIAVTKYVTDKRVEEAINAGITNFAENRTDNYSKRKNIFPNYTWHLIGSLQTRKVKDVINEVDYFHALDRESLAKEINKRATKEISCFVQVNVSGEESKHGLKLDEVENFIKSLENYSKIKVVGLMTMAPFIEDEIVLRNCFRELKILRDRIKNLNLSYAPCEYLSMGMSNDYKIALDEGATHIRIGTALVGNELKRD</sequence>
<protein>
    <recommendedName>
        <fullName evidence="2">Pyridoxal phosphate homeostasis protein</fullName>
        <shortName evidence="2">PLP homeostasis protein</shortName>
    </recommendedName>
</protein>
<comment type="function">
    <text evidence="2">Pyridoxal 5'-phosphate (PLP)-binding protein, which is involved in PLP homeostasis.</text>
</comment>
<gene>
    <name evidence="6" type="ORF">HMPREF1983_00198</name>
</gene>
<dbReference type="InterPro" id="IPR011078">
    <property type="entry name" value="PyrdxlP_homeostasis"/>
</dbReference>
<reference evidence="6 7" key="1">
    <citation type="submission" date="2013-08" db="EMBL/GenBank/DDBJ databases">
        <authorList>
            <person name="Weinstock G."/>
            <person name="Sodergren E."/>
            <person name="Wylie T."/>
            <person name="Fulton L."/>
            <person name="Fulton R."/>
            <person name="Fronick C."/>
            <person name="O'Laughlin M."/>
            <person name="Godfrey J."/>
            <person name="Miner T."/>
            <person name="Herter B."/>
            <person name="Appelbaum E."/>
            <person name="Cordes M."/>
            <person name="Lek S."/>
            <person name="Wollam A."/>
            <person name="Pepin K.H."/>
            <person name="Palsikar V.B."/>
            <person name="Mitreva M."/>
            <person name="Wilson R.K."/>
        </authorList>
    </citation>
    <scope>NUCLEOTIDE SEQUENCE [LARGE SCALE GENOMIC DNA]</scope>
    <source>
        <strain evidence="6 7">ATCC 700627</strain>
    </source>
</reference>
<dbReference type="NCBIfam" id="TIGR00044">
    <property type="entry name" value="YggS family pyridoxal phosphate-dependent enzyme"/>
    <property type="match status" value="1"/>
</dbReference>
<dbReference type="PATRIC" id="fig|1321820.3.peg.197"/>
<dbReference type="EMBL" id="AWVP01000013">
    <property type="protein sequence ID" value="ERK60286.1"/>
    <property type="molecule type" value="Genomic_DNA"/>
</dbReference>
<dbReference type="GO" id="GO:0030170">
    <property type="term" value="F:pyridoxal phosphate binding"/>
    <property type="evidence" value="ECO:0007669"/>
    <property type="project" value="UniProtKB-UniRule"/>
</dbReference>
<dbReference type="RefSeq" id="WP_021752494.1">
    <property type="nucleotide sequence ID" value="NZ_KI271807.1"/>
</dbReference>
<feature type="modified residue" description="N6-(pyridoxal phosphate)lysine" evidence="2 3">
    <location>
        <position position="35"/>
    </location>
</feature>
<dbReference type="Proteomes" id="UP000016637">
    <property type="component" value="Unassembled WGS sequence"/>
</dbReference>
<dbReference type="PIRSF" id="PIRSF004848">
    <property type="entry name" value="YBL036c_PLPDEIII"/>
    <property type="match status" value="1"/>
</dbReference>
<evidence type="ECO:0000256" key="3">
    <source>
        <dbReference type="PIRSR" id="PIRSR004848-1"/>
    </source>
</evidence>